<dbReference type="CDD" id="cd00054">
    <property type="entry name" value="EGF_CA"/>
    <property type="match status" value="1"/>
</dbReference>
<dbReference type="GO" id="GO:0005912">
    <property type="term" value="C:adherens junction"/>
    <property type="evidence" value="ECO:0007669"/>
    <property type="project" value="TreeGrafter"/>
</dbReference>
<dbReference type="InterPro" id="IPR015919">
    <property type="entry name" value="Cadherin-like_sf"/>
</dbReference>
<evidence type="ECO:0000256" key="8">
    <source>
        <dbReference type="ARBA" id="ARBA00023157"/>
    </source>
</evidence>
<evidence type="ECO:0000256" key="3">
    <source>
        <dbReference type="ARBA" id="ARBA00022729"/>
    </source>
</evidence>
<dbReference type="CDD" id="cd11304">
    <property type="entry name" value="Cadherin_repeat"/>
    <property type="match status" value="5"/>
</dbReference>
<dbReference type="SMART" id="SM00112">
    <property type="entry name" value="CA"/>
    <property type="match status" value="6"/>
</dbReference>
<dbReference type="GO" id="GO:0005509">
    <property type="term" value="F:calcium ion binding"/>
    <property type="evidence" value="ECO:0007669"/>
    <property type="project" value="UniProtKB-UniRule"/>
</dbReference>
<evidence type="ECO:0000256" key="10">
    <source>
        <dbReference type="PROSITE-ProRule" id="PRU00076"/>
    </source>
</evidence>
<evidence type="ECO:0000256" key="1">
    <source>
        <dbReference type="ARBA" id="ARBA00004167"/>
    </source>
</evidence>
<dbReference type="GO" id="GO:0009887">
    <property type="term" value="P:animal organ morphogenesis"/>
    <property type="evidence" value="ECO:0007669"/>
    <property type="project" value="UniProtKB-ARBA"/>
</dbReference>
<dbReference type="Pfam" id="PF00008">
    <property type="entry name" value="EGF"/>
    <property type="match status" value="1"/>
</dbReference>
<evidence type="ECO:0000256" key="14">
    <source>
        <dbReference type="SAM" id="Phobius"/>
    </source>
</evidence>
<dbReference type="GO" id="GO:0016339">
    <property type="term" value="P:calcium-dependent cell-cell adhesion via plasma membrane cell adhesion molecules"/>
    <property type="evidence" value="ECO:0007669"/>
    <property type="project" value="TreeGrafter"/>
</dbReference>
<dbReference type="InterPro" id="IPR039808">
    <property type="entry name" value="Cadherin"/>
</dbReference>
<dbReference type="Gene3D" id="2.60.40.60">
    <property type="entry name" value="Cadherins"/>
    <property type="match status" value="7"/>
</dbReference>
<dbReference type="InterPro" id="IPR001791">
    <property type="entry name" value="Laminin_G"/>
</dbReference>
<evidence type="ECO:0000313" key="15">
    <source>
        <dbReference type="EMBL" id="CAD7228980.1"/>
    </source>
</evidence>
<dbReference type="InterPro" id="IPR020894">
    <property type="entry name" value="Cadherin_CS"/>
</dbReference>
<dbReference type="InterPro" id="IPR013320">
    <property type="entry name" value="ConA-like_dom_sf"/>
</dbReference>
<proteinExistence type="predicted"/>
<dbReference type="PROSITE" id="PS00022">
    <property type="entry name" value="EGF_1"/>
    <property type="match status" value="1"/>
</dbReference>
<dbReference type="InterPro" id="IPR027397">
    <property type="entry name" value="Catenin-bd_sf"/>
</dbReference>
<keyword evidence="7 14" id="KW-0472">Membrane</keyword>
<keyword evidence="2 11" id="KW-0812">Transmembrane</keyword>
<dbReference type="InterPro" id="IPR001881">
    <property type="entry name" value="EGF-like_Ca-bd_dom"/>
</dbReference>
<evidence type="ECO:0000256" key="4">
    <source>
        <dbReference type="ARBA" id="ARBA00022737"/>
    </source>
</evidence>
<dbReference type="InterPro" id="IPR000233">
    <property type="entry name" value="Cadherin_Y-type_LIR"/>
</dbReference>
<dbReference type="PROSITE" id="PS50025">
    <property type="entry name" value="LAM_G_DOMAIN"/>
    <property type="match status" value="1"/>
</dbReference>
<dbReference type="GO" id="GO:0001736">
    <property type="term" value="P:establishment of planar polarity"/>
    <property type="evidence" value="ECO:0007669"/>
    <property type="project" value="UniProtKB-ARBA"/>
</dbReference>
<keyword evidence="8 10" id="KW-1015">Disulfide bond</keyword>
<dbReference type="Pfam" id="PF02210">
    <property type="entry name" value="Laminin_G_2"/>
    <property type="match status" value="1"/>
</dbReference>
<comment type="function">
    <text evidence="12">Cadherins are calcium-dependent cell adhesion proteins.</text>
</comment>
<feature type="transmembrane region" description="Helical" evidence="14">
    <location>
        <begin position="1209"/>
        <end position="1230"/>
    </location>
</feature>
<name>A0A7R8ZM22_9CRUS</name>
<evidence type="ECO:0000256" key="9">
    <source>
        <dbReference type="PROSITE-ProRule" id="PRU00043"/>
    </source>
</evidence>
<comment type="caution">
    <text evidence="10">Lacks conserved residue(s) required for the propagation of feature annotation.</text>
</comment>
<dbReference type="Gene3D" id="2.10.25.10">
    <property type="entry name" value="Laminin"/>
    <property type="match status" value="1"/>
</dbReference>
<dbReference type="PROSITE" id="PS00232">
    <property type="entry name" value="CADHERIN_1"/>
    <property type="match status" value="2"/>
</dbReference>
<feature type="disulfide bond" evidence="10">
    <location>
        <begin position="992"/>
        <end position="1001"/>
    </location>
</feature>
<dbReference type="Pfam" id="PF01049">
    <property type="entry name" value="CADH_Y-type_LIR"/>
    <property type="match status" value="1"/>
</dbReference>
<organism evidence="15">
    <name type="scientific">Cyprideis torosa</name>
    <dbReference type="NCBI Taxonomy" id="163714"/>
    <lineage>
        <taxon>Eukaryota</taxon>
        <taxon>Metazoa</taxon>
        <taxon>Ecdysozoa</taxon>
        <taxon>Arthropoda</taxon>
        <taxon>Crustacea</taxon>
        <taxon>Oligostraca</taxon>
        <taxon>Ostracoda</taxon>
        <taxon>Podocopa</taxon>
        <taxon>Podocopida</taxon>
        <taxon>Cytherocopina</taxon>
        <taxon>Cytheroidea</taxon>
        <taxon>Cytherideidae</taxon>
        <taxon>Cyprideis</taxon>
    </lineage>
</organism>
<dbReference type="SMART" id="SM00181">
    <property type="entry name" value="EGF"/>
    <property type="match status" value="1"/>
</dbReference>
<dbReference type="GO" id="GO:0034332">
    <property type="term" value="P:adherens junction organization"/>
    <property type="evidence" value="ECO:0007669"/>
    <property type="project" value="TreeGrafter"/>
</dbReference>
<feature type="compositionally biased region" description="Low complexity" evidence="13">
    <location>
        <begin position="1342"/>
        <end position="1358"/>
    </location>
</feature>
<evidence type="ECO:0000256" key="11">
    <source>
        <dbReference type="RuleBase" id="RU003318"/>
    </source>
</evidence>
<keyword evidence="11" id="KW-0130">Cell adhesion</keyword>
<dbReference type="Gene3D" id="4.10.900.10">
    <property type="entry name" value="TCF3-CBD (Catenin binding domain)"/>
    <property type="match status" value="1"/>
</dbReference>
<keyword evidence="3" id="KW-0732">Signal</keyword>
<accession>A0A7R8ZM22</accession>
<dbReference type="Pfam" id="PF24811">
    <property type="entry name" value="Ig_Shg"/>
    <property type="match status" value="1"/>
</dbReference>
<dbReference type="GO" id="GO:0045296">
    <property type="term" value="F:cadherin binding"/>
    <property type="evidence" value="ECO:0007669"/>
    <property type="project" value="TreeGrafter"/>
</dbReference>
<keyword evidence="5 9" id="KW-0106">Calcium</keyword>
<evidence type="ECO:0000256" key="13">
    <source>
        <dbReference type="SAM" id="MobiDB-lite"/>
    </source>
</evidence>
<evidence type="ECO:0000256" key="2">
    <source>
        <dbReference type="ARBA" id="ARBA00022692"/>
    </source>
</evidence>
<feature type="compositionally biased region" description="Basic and acidic residues" evidence="13">
    <location>
        <begin position="1360"/>
        <end position="1370"/>
    </location>
</feature>
<evidence type="ECO:0000256" key="5">
    <source>
        <dbReference type="ARBA" id="ARBA00022837"/>
    </source>
</evidence>
<dbReference type="PROSITE" id="PS50026">
    <property type="entry name" value="EGF_3"/>
    <property type="match status" value="1"/>
</dbReference>
<dbReference type="CDD" id="cd00110">
    <property type="entry name" value="LamG"/>
    <property type="match status" value="1"/>
</dbReference>
<feature type="region of interest" description="Disordered" evidence="13">
    <location>
        <begin position="1385"/>
        <end position="1430"/>
    </location>
</feature>
<dbReference type="PANTHER" id="PTHR24027">
    <property type="entry name" value="CADHERIN-23"/>
    <property type="match status" value="1"/>
</dbReference>
<sequence length="1449" mass="158538">MFDQKSPTNAPIQYRVLRGQTESTNRDLIFTNQVVVGSNQANVVLNYRLDYERITRYDITLQATDSVSNLTAELSLTIKVVDENDNFPIILDISQASIQENLPENTPIARIAVKDDDASPEFNTPRYNWSNPSAPDVSFFLLDQDTGDLSSAVKFDRENRSSYLLDITVDDRAPSAFGNSGEPNHRTLQLSVVIADDNDHPPVFETPAPVEVPEDLKTQTVIAKVKANDADSSAVLQYSIVDGNEAGVFDILDTGEIILAGSLDYETTKEFQWLQLLDGGQFEKDLYVLEEPMKENQDGLPLFLLTVKATDPEIPNAEITYLMGGNEEYFDVNSNGEVRLLKPLDYDVLTGGLPNWTHPDTASSPPPNEKFADILDTGEIILAGSLDYETTKEIVNSSIPSQGSAADLPVPFLLLHSSESSNPIPPPQYYLTLNVWDGLHKDQAVVEIKVTDVNDLPPVFEKDLYVLEEPMKENQDGLPLFLLTVKATDPEIPNAEITYLMGGNEEYFDVNSNGEVRLLKPLDYDVLTGGLPNWTIPIQAFDSVGPFPGPATANILIPLINVNDNPPILVPIDPPPVVWENSCQSVASSGPSPTCIPPKRCSLAILTAVDYDGPEFGPPFVFSLHFNSSRTVTENFEIEAINDTHAELFSKEGSAFNREEVKFFDLMVSIEDVGGSGRGRDSLRGISSLRVIVGDCNDNPMTDGSSVITAHAYEGSLPATRLGRVFVEDLDDWDLYAKEFSWAPDSGSDRDLFNLDQSEGWIDSKDTLGPGDYVLKARVVDRDRGEQATGTVVVRVKNLPDEAIRKSGSVRFLMNGSPTPEQDFVDMKSNGTSKLDSLATLLAQWSGRTSDKVDVVSVKMKDPAALWGPMDVRVSAHGSPYLSPAYLNWLMEENGRQLQSSMGWSVGLFGVSECLDEDVCNGGSCRTELVIDADQPYLIAGNRSSLVTVNVTSVPRCDCPPTQPQDECDPSVGCKNGGTCAPTENGTYSCECPAEFQGPLCESVQVGFGYEEHGYVLLPPIEACEESVISLDFRTHDPSAVLLYSGPMTEFSIVRKDMLFLGVDSGVPLLIVDLGDRSLQIKGEGMPVSDDVVHSLRIQWNKTGAGMWLDQMPPLFHVFESEGETELLNLNQPLQVGGVAHEMGDIIPEIPVSWDYEPLEDSFRGCLMNLTINGKLVDFSEAYLAPGAQPYCGYPWTGAQASLQANVQFTLALLLCLAALVILALLFVFVRRRKEERTPLHPGSLSAENLEGGGEKDSAAYDPHMLRVSLVEDGHNGIMMPDLMRERYSFFRSFSLPGEEPDRWVTAGTDDLGDVVAGAKAKADEEEAMAPGGDDLRHYAYEGAGSSAGSLSSLSETSADGDRPIDYEDVMRNCGPRFGRLRDLFGVDDDDDSSSTSSGPHYGAVGGGRPLSPPQHHRSTPSPSYMLHHPSHHHIYQQPMAPDGSESWC</sequence>
<evidence type="ECO:0000256" key="7">
    <source>
        <dbReference type="ARBA" id="ARBA00023136"/>
    </source>
</evidence>
<dbReference type="GO" id="GO:0016477">
    <property type="term" value="P:cell migration"/>
    <property type="evidence" value="ECO:0007669"/>
    <property type="project" value="TreeGrafter"/>
</dbReference>
<dbReference type="OrthoDB" id="6252479at2759"/>
<dbReference type="GO" id="GO:0016342">
    <property type="term" value="C:catenin complex"/>
    <property type="evidence" value="ECO:0007669"/>
    <property type="project" value="TreeGrafter"/>
</dbReference>
<dbReference type="GO" id="GO:0007163">
    <property type="term" value="P:establishment or maintenance of cell polarity"/>
    <property type="evidence" value="ECO:0007669"/>
    <property type="project" value="UniProtKB-ARBA"/>
</dbReference>
<dbReference type="Pfam" id="PF00028">
    <property type="entry name" value="Cadherin"/>
    <property type="match status" value="2"/>
</dbReference>
<dbReference type="Gene3D" id="2.60.120.200">
    <property type="match status" value="1"/>
</dbReference>
<reference evidence="15" key="1">
    <citation type="submission" date="2020-11" db="EMBL/GenBank/DDBJ databases">
        <authorList>
            <person name="Tran Van P."/>
        </authorList>
    </citation>
    <scope>NUCLEOTIDE SEQUENCE</scope>
</reference>
<keyword evidence="6 14" id="KW-1133">Transmembrane helix</keyword>
<dbReference type="SMART" id="SM00179">
    <property type="entry name" value="EGF_CA"/>
    <property type="match status" value="1"/>
</dbReference>
<dbReference type="SUPFAM" id="SSF49313">
    <property type="entry name" value="Cadherin-like"/>
    <property type="match status" value="7"/>
</dbReference>
<dbReference type="InterPro" id="IPR000742">
    <property type="entry name" value="EGF"/>
</dbReference>
<keyword evidence="10" id="KW-0245">EGF-like domain</keyword>
<dbReference type="SUPFAM" id="SSF49899">
    <property type="entry name" value="Concanavalin A-like lectins/glucanases"/>
    <property type="match status" value="1"/>
</dbReference>
<keyword evidence="4" id="KW-0677">Repeat</keyword>
<dbReference type="PRINTS" id="PR00205">
    <property type="entry name" value="CADHERIN"/>
</dbReference>
<protein>
    <submittedName>
        <fullName evidence="15">Uncharacterized protein</fullName>
    </submittedName>
</protein>
<evidence type="ECO:0000256" key="6">
    <source>
        <dbReference type="ARBA" id="ARBA00022989"/>
    </source>
</evidence>
<dbReference type="InterPro" id="IPR002126">
    <property type="entry name" value="Cadherin-like_dom"/>
</dbReference>
<dbReference type="EMBL" id="OB661791">
    <property type="protein sequence ID" value="CAD7228980.1"/>
    <property type="molecule type" value="Genomic_DNA"/>
</dbReference>
<dbReference type="InterPro" id="IPR056370">
    <property type="entry name" value="Shg-like_Ig-like"/>
</dbReference>
<dbReference type="SMART" id="SM00282">
    <property type="entry name" value="LamG"/>
    <property type="match status" value="1"/>
</dbReference>
<dbReference type="PANTHER" id="PTHR24027:SF422">
    <property type="entry name" value="CADHERIN DOMAIN-CONTAINING PROTEIN"/>
    <property type="match status" value="1"/>
</dbReference>
<dbReference type="GO" id="GO:0044331">
    <property type="term" value="P:cell-cell adhesion mediated by cadherin"/>
    <property type="evidence" value="ECO:0007669"/>
    <property type="project" value="TreeGrafter"/>
</dbReference>
<dbReference type="GO" id="GO:0008013">
    <property type="term" value="F:beta-catenin binding"/>
    <property type="evidence" value="ECO:0007669"/>
    <property type="project" value="TreeGrafter"/>
</dbReference>
<dbReference type="PROSITE" id="PS50268">
    <property type="entry name" value="CADHERIN_2"/>
    <property type="match status" value="6"/>
</dbReference>
<dbReference type="GO" id="GO:0000902">
    <property type="term" value="P:cell morphogenesis"/>
    <property type="evidence" value="ECO:0007669"/>
    <property type="project" value="TreeGrafter"/>
</dbReference>
<feature type="region of interest" description="Disordered" evidence="13">
    <location>
        <begin position="1320"/>
        <end position="1370"/>
    </location>
</feature>
<evidence type="ECO:0000256" key="12">
    <source>
        <dbReference type="RuleBase" id="RU004357"/>
    </source>
</evidence>
<dbReference type="GO" id="GO:0007043">
    <property type="term" value="P:cell-cell junction assembly"/>
    <property type="evidence" value="ECO:0007669"/>
    <property type="project" value="TreeGrafter"/>
</dbReference>
<gene>
    <name evidence="15" type="ORF">CTOB1V02_LOCUS6855</name>
</gene>
<dbReference type="GO" id="GO:0007156">
    <property type="term" value="P:homophilic cell adhesion via plasma membrane adhesion molecules"/>
    <property type="evidence" value="ECO:0007669"/>
    <property type="project" value="InterPro"/>
</dbReference>
<comment type="subcellular location">
    <subcellularLocation>
        <location evidence="11">Cell membrane</location>
        <topology evidence="11">Single-pass type I membrane protein</topology>
    </subcellularLocation>
    <subcellularLocation>
        <location evidence="1">Membrane</location>
        <topology evidence="1">Single-pass membrane protein</topology>
    </subcellularLocation>
</comment>